<dbReference type="InterPro" id="IPR058593">
    <property type="entry name" value="ARB_07466-like_C"/>
</dbReference>
<organism evidence="2 3">
    <name type="scientific">Fusarium oligoseptatum</name>
    <dbReference type="NCBI Taxonomy" id="2604345"/>
    <lineage>
        <taxon>Eukaryota</taxon>
        <taxon>Fungi</taxon>
        <taxon>Dikarya</taxon>
        <taxon>Ascomycota</taxon>
        <taxon>Pezizomycotina</taxon>
        <taxon>Sordariomycetes</taxon>
        <taxon>Hypocreomycetidae</taxon>
        <taxon>Hypocreales</taxon>
        <taxon>Nectriaceae</taxon>
        <taxon>Fusarium</taxon>
        <taxon>Fusarium solani species complex</taxon>
    </lineage>
</organism>
<accession>A0A428U132</accession>
<feature type="domain" description="ARB-07466-like C-terminal" evidence="1">
    <location>
        <begin position="6"/>
        <end position="61"/>
    </location>
</feature>
<evidence type="ECO:0000259" key="1">
    <source>
        <dbReference type="Pfam" id="PF26571"/>
    </source>
</evidence>
<dbReference type="AlphaFoldDB" id="A0A428U132"/>
<sequence length="83" mass="9425">MCADGGGSATLSGKEIAEWCMRNRSTLNLKYVIWGQKDLDHICRQDEQELGELADHGGPWRSHPEPLGPRPRFVQWLSLSVYE</sequence>
<evidence type="ECO:0000313" key="2">
    <source>
        <dbReference type="EMBL" id="RSM07991.1"/>
    </source>
</evidence>
<proteinExistence type="predicted"/>
<dbReference type="Pfam" id="PF26571">
    <property type="entry name" value="VldE"/>
    <property type="match status" value="1"/>
</dbReference>
<evidence type="ECO:0000313" key="3">
    <source>
        <dbReference type="Proteomes" id="UP000287144"/>
    </source>
</evidence>
<comment type="caution">
    <text evidence="2">The sequence shown here is derived from an EMBL/GenBank/DDBJ whole genome shotgun (WGS) entry which is preliminary data.</text>
</comment>
<keyword evidence="3" id="KW-1185">Reference proteome</keyword>
<reference evidence="2 3" key="1">
    <citation type="submission" date="2017-06" db="EMBL/GenBank/DDBJ databases">
        <title>Comparative genomic analysis of Ambrosia Fusariam Clade fungi.</title>
        <authorList>
            <person name="Stajich J.E."/>
            <person name="Carrillo J."/>
            <person name="Kijimoto T."/>
            <person name="Eskalen A."/>
            <person name="O'Donnell K."/>
            <person name="Kasson M."/>
        </authorList>
    </citation>
    <scope>NUCLEOTIDE SEQUENCE [LARGE SCALE GENOMIC DNA]</scope>
    <source>
        <strain evidence="2 3">NRRL62579</strain>
    </source>
</reference>
<protein>
    <recommendedName>
        <fullName evidence="1">ARB-07466-like C-terminal domain-containing protein</fullName>
    </recommendedName>
</protein>
<name>A0A428U132_9HYPO</name>
<dbReference type="Proteomes" id="UP000287144">
    <property type="component" value="Unassembled WGS sequence"/>
</dbReference>
<dbReference type="STRING" id="1325735.A0A428U132"/>
<dbReference type="EMBL" id="NKCK01000037">
    <property type="protein sequence ID" value="RSM07991.1"/>
    <property type="molecule type" value="Genomic_DNA"/>
</dbReference>
<gene>
    <name evidence="2" type="ORF">CEP52_004976</name>
</gene>